<protein>
    <submittedName>
        <fullName evidence="1">Uncharacterized protein</fullName>
    </submittedName>
</protein>
<dbReference type="AlphaFoldDB" id="A0A1I8P5E8"/>
<dbReference type="VEuPathDB" id="VectorBase:SCAU004982"/>
<dbReference type="PANTHER" id="PTHR21112:SF0">
    <property type="entry name" value="CHEMOSENSORY PROTEIN A 29A-RELATED"/>
    <property type="match status" value="1"/>
</dbReference>
<dbReference type="Proteomes" id="UP000095300">
    <property type="component" value="Unassembled WGS sequence"/>
</dbReference>
<dbReference type="KEGG" id="scac:106082201"/>
<gene>
    <name evidence="1" type="primary">106082201</name>
</gene>
<proteinExistence type="predicted"/>
<keyword evidence="2" id="KW-1185">Reference proteome</keyword>
<evidence type="ECO:0000313" key="2">
    <source>
        <dbReference type="Proteomes" id="UP000095300"/>
    </source>
</evidence>
<evidence type="ECO:0000313" key="1">
    <source>
        <dbReference type="EnsemblMetazoa" id="SCAU004982-PA"/>
    </source>
</evidence>
<accession>A0A1I8P5E8</accession>
<sequence length="205" mass="23528">MNWYIKALTFTILMASLSQNGAMVVIKTHLAIIGALNFLRITNGASWTFDLESIKIHNKTPDVIFVSIERKMLSRGNYTTCGIIELKEDLTDELQIEGRLYYSPNGLRGSYIKTPFHAPKSPFSVILQQVYIPVIMETMHECAQNFPYFEKVELPITKRIMTWDECMLSSDNMMSHMKSGFYRAIIKFSNQADITTELDLVIQQI</sequence>
<name>A0A1I8P5E8_STOCA</name>
<organism evidence="1 2">
    <name type="scientific">Stomoxys calcitrans</name>
    <name type="common">Stable fly</name>
    <name type="synonym">Conops calcitrans</name>
    <dbReference type="NCBI Taxonomy" id="35570"/>
    <lineage>
        <taxon>Eukaryota</taxon>
        <taxon>Metazoa</taxon>
        <taxon>Ecdysozoa</taxon>
        <taxon>Arthropoda</taxon>
        <taxon>Hexapoda</taxon>
        <taxon>Insecta</taxon>
        <taxon>Pterygota</taxon>
        <taxon>Neoptera</taxon>
        <taxon>Endopterygota</taxon>
        <taxon>Diptera</taxon>
        <taxon>Brachycera</taxon>
        <taxon>Muscomorpha</taxon>
        <taxon>Muscoidea</taxon>
        <taxon>Muscidae</taxon>
        <taxon>Stomoxys</taxon>
    </lineage>
</organism>
<dbReference type="OrthoDB" id="8043478at2759"/>
<reference evidence="1" key="1">
    <citation type="submission" date="2020-05" db="UniProtKB">
        <authorList>
            <consortium name="EnsemblMetazoa"/>
        </authorList>
    </citation>
    <scope>IDENTIFICATION</scope>
    <source>
        <strain evidence="1">USDA</strain>
    </source>
</reference>
<dbReference type="PANTHER" id="PTHR21112">
    <property type="entry name" value="CHEMOSENSORY PROTEIN A 29A-RELATED"/>
    <property type="match status" value="1"/>
</dbReference>
<dbReference type="EnsemblMetazoa" id="SCAU004982-RA">
    <property type="protein sequence ID" value="SCAU004982-PA"/>
    <property type="gene ID" value="SCAU004982"/>
</dbReference>